<evidence type="ECO:0008006" key="3">
    <source>
        <dbReference type="Google" id="ProtNLM"/>
    </source>
</evidence>
<evidence type="ECO:0000313" key="2">
    <source>
        <dbReference type="Proteomes" id="UP001258315"/>
    </source>
</evidence>
<reference evidence="2" key="1">
    <citation type="submission" date="2023-07" db="EMBL/GenBank/DDBJ databases">
        <title>Functional and genomic diversity of the sorghum phyllosphere microbiome.</title>
        <authorList>
            <person name="Shade A."/>
        </authorList>
    </citation>
    <scope>NUCLEOTIDE SEQUENCE [LARGE SCALE GENOMIC DNA]</scope>
    <source>
        <strain evidence="2">SORGH_AS_0422</strain>
    </source>
</reference>
<sequence>MKNLTDEKAKELQGGSAHGCGYNIVFSAAVGGLFGGPGAVIGALAAATGPSCLAIW</sequence>
<name>A0ABU3GNB4_9SPHI</name>
<protein>
    <recommendedName>
        <fullName evidence="3">Bacteriocin</fullName>
    </recommendedName>
</protein>
<comment type="caution">
    <text evidence="1">The sequence shown here is derived from an EMBL/GenBank/DDBJ whole genome shotgun (WGS) entry which is preliminary data.</text>
</comment>
<accession>A0ABU3GNB4</accession>
<evidence type="ECO:0000313" key="1">
    <source>
        <dbReference type="EMBL" id="MDT3401259.1"/>
    </source>
</evidence>
<dbReference type="Proteomes" id="UP001258315">
    <property type="component" value="Unassembled WGS sequence"/>
</dbReference>
<gene>
    <name evidence="1" type="ORF">QE417_000331</name>
</gene>
<dbReference type="RefSeq" id="WP_311947118.1">
    <property type="nucleotide sequence ID" value="NZ_JAVLVU010000001.1"/>
</dbReference>
<dbReference type="EMBL" id="JAVLVU010000001">
    <property type="protein sequence ID" value="MDT3401259.1"/>
    <property type="molecule type" value="Genomic_DNA"/>
</dbReference>
<organism evidence="1 2">
    <name type="scientific">Mucilaginibacter terrae</name>
    <dbReference type="NCBI Taxonomy" id="1955052"/>
    <lineage>
        <taxon>Bacteria</taxon>
        <taxon>Pseudomonadati</taxon>
        <taxon>Bacteroidota</taxon>
        <taxon>Sphingobacteriia</taxon>
        <taxon>Sphingobacteriales</taxon>
        <taxon>Sphingobacteriaceae</taxon>
        <taxon>Mucilaginibacter</taxon>
    </lineage>
</organism>
<keyword evidence="2" id="KW-1185">Reference proteome</keyword>
<proteinExistence type="predicted"/>